<protein>
    <submittedName>
        <fullName evidence="5">Pentatricopeptide repeat-containing protein</fullName>
    </submittedName>
</protein>
<evidence type="ECO:0000313" key="5">
    <source>
        <dbReference type="EMBL" id="GJS55960.1"/>
    </source>
</evidence>
<feature type="repeat" description="PPR" evidence="2">
    <location>
        <begin position="120"/>
        <end position="154"/>
    </location>
</feature>
<dbReference type="NCBIfam" id="TIGR00756">
    <property type="entry name" value="PPR"/>
    <property type="match status" value="1"/>
</dbReference>
<feature type="domain" description="Reverse transcriptase Ty1/copia-type" evidence="4">
    <location>
        <begin position="461"/>
        <end position="562"/>
    </location>
</feature>
<evidence type="ECO:0000259" key="4">
    <source>
        <dbReference type="Pfam" id="PF07727"/>
    </source>
</evidence>
<keyword evidence="1" id="KW-0677">Repeat</keyword>
<organism evidence="5 6">
    <name type="scientific">Tanacetum coccineum</name>
    <dbReference type="NCBI Taxonomy" id="301880"/>
    <lineage>
        <taxon>Eukaryota</taxon>
        <taxon>Viridiplantae</taxon>
        <taxon>Streptophyta</taxon>
        <taxon>Embryophyta</taxon>
        <taxon>Tracheophyta</taxon>
        <taxon>Spermatophyta</taxon>
        <taxon>Magnoliopsida</taxon>
        <taxon>eudicotyledons</taxon>
        <taxon>Gunneridae</taxon>
        <taxon>Pentapetalae</taxon>
        <taxon>asterids</taxon>
        <taxon>campanulids</taxon>
        <taxon>Asterales</taxon>
        <taxon>Asteraceae</taxon>
        <taxon>Asteroideae</taxon>
        <taxon>Anthemideae</taxon>
        <taxon>Anthemidinae</taxon>
        <taxon>Tanacetum</taxon>
    </lineage>
</organism>
<dbReference type="PANTHER" id="PTHR24015">
    <property type="entry name" value="OS07G0578800 PROTEIN-RELATED"/>
    <property type="match status" value="1"/>
</dbReference>
<gene>
    <name evidence="5" type="ORF">Tco_0629322</name>
</gene>
<dbReference type="PROSITE" id="PS51375">
    <property type="entry name" value="PPR"/>
    <property type="match status" value="1"/>
</dbReference>
<reference evidence="5" key="1">
    <citation type="journal article" date="2022" name="Int. J. Mol. Sci.">
        <title>Draft Genome of Tanacetum Coccineum: Genomic Comparison of Closely Related Tanacetum-Family Plants.</title>
        <authorList>
            <person name="Yamashiro T."/>
            <person name="Shiraishi A."/>
            <person name="Nakayama K."/>
            <person name="Satake H."/>
        </authorList>
    </citation>
    <scope>NUCLEOTIDE SEQUENCE</scope>
</reference>
<proteinExistence type="predicted"/>
<dbReference type="EMBL" id="BQNB010008903">
    <property type="protein sequence ID" value="GJS55960.1"/>
    <property type="molecule type" value="Genomic_DNA"/>
</dbReference>
<name>A0ABQ4WSS6_9ASTR</name>
<reference evidence="5" key="2">
    <citation type="submission" date="2022-01" db="EMBL/GenBank/DDBJ databases">
        <authorList>
            <person name="Yamashiro T."/>
            <person name="Shiraishi A."/>
            <person name="Satake H."/>
            <person name="Nakayama K."/>
        </authorList>
    </citation>
    <scope>NUCLEOTIDE SEQUENCE</scope>
</reference>
<accession>A0ABQ4WSS6</accession>
<dbReference type="InterPro" id="IPR011990">
    <property type="entry name" value="TPR-like_helical_dom_sf"/>
</dbReference>
<dbReference type="Pfam" id="PF07727">
    <property type="entry name" value="RVT_2"/>
    <property type="match status" value="1"/>
</dbReference>
<sequence>MNLSSTLVPQVVPTAYMTITSSLQELELLFSLMFDEYFIGDNQVVSRSFTVTDKRQQHHTTPSTSTIVFGFNWFHAINLYVVKYGLMVDGYVRHSLISMYARCGELGCARKVFDEIADRDLVSWNSMIFGCVEMGFAKGALELFKEMKRDGFEPDDMTVVSVLGACEDLGDLGLGNVVEEYVGENEMEVNSYVGYALIDMYNKCGYLVLARRVFYKIGRKDLVTWNVMITGFVRALLSGNQSSDKEMGALLPIASESRFKLAAVNENENQYLQWFFDACKGIPQWPLMTCTLHTCSGHIPHTIASSPRMFQKKQPVQGFGPPSETKRVAIATPTAAEAEPKEEVSPKRPPVGPKGEAKIQRISLTGFPAQSVGSSNTYVSDSPCLLVLITETSQSRQHDSIARTSSSSGVKHLIPSRLTRYLNLSSDKALVNKSANCLTKASQILYQGPTYGSWSIFLQVVRPLGVSGFFKKNTDVDGIVHVYKARLLAKGYTQLYGVDYKETFSPVADIRAIRILISIVAYYDYEIWQMDVKTTFLNGYLDEDIYMVQPEGFVDPNHPRKVGLKPYNTNEL</sequence>
<dbReference type="Gene3D" id="1.25.40.10">
    <property type="entry name" value="Tetratricopeptide repeat domain"/>
    <property type="match status" value="2"/>
</dbReference>
<evidence type="ECO:0000256" key="1">
    <source>
        <dbReference type="ARBA" id="ARBA00022737"/>
    </source>
</evidence>
<evidence type="ECO:0000256" key="2">
    <source>
        <dbReference type="PROSITE-ProRule" id="PRU00708"/>
    </source>
</evidence>
<keyword evidence="6" id="KW-1185">Reference proteome</keyword>
<dbReference type="InterPro" id="IPR002885">
    <property type="entry name" value="PPR_rpt"/>
</dbReference>
<feature type="region of interest" description="Disordered" evidence="3">
    <location>
        <begin position="333"/>
        <end position="356"/>
    </location>
</feature>
<comment type="caution">
    <text evidence="5">The sequence shown here is derived from an EMBL/GenBank/DDBJ whole genome shotgun (WGS) entry which is preliminary data.</text>
</comment>
<dbReference type="PANTHER" id="PTHR24015:SF1063">
    <property type="entry name" value="OS12G0156900 PROTEIN"/>
    <property type="match status" value="1"/>
</dbReference>
<evidence type="ECO:0000313" key="6">
    <source>
        <dbReference type="Proteomes" id="UP001151760"/>
    </source>
</evidence>
<evidence type="ECO:0000256" key="3">
    <source>
        <dbReference type="SAM" id="MobiDB-lite"/>
    </source>
</evidence>
<dbReference type="Proteomes" id="UP001151760">
    <property type="component" value="Unassembled WGS sequence"/>
</dbReference>
<dbReference type="InterPro" id="IPR013103">
    <property type="entry name" value="RVT_2"/>
</dbReference>
<dbReference type="Pfam" id="PF01535">
    <property type="entry name" value="PPR"/>
    <property type="match status" value="1"/>
</dbReference>
<dbReference type="InterPro" id="IPR046960">
    <property type="entry name" value="PPR_At4g14850-like_plant"/>
</dbReference>
<dbReference type="Pfam" id="PF13041">
    <property type="entry name" value="PPR_2"/>
    <property type="match status" value="1"/>
</dbReference>